<comment type="caution">
    <text evidence="1">The sequence shown here is derived from an EMBL/GenBank/DDBJ whole genome shotgun (WGS) entry which is preliminary data.</text>
</comment>
<name>A0A2U1PUP8_ARTAN</name>
<organism evidence="1 2">
    <name type="scientific">Artemisia annua</name>
    <name type="common">Sweet wormwood</name>
    <dbReference type="NCBI Taxonomy" id="35608"/>
    <lineage>
        <taxon>Eukaryota</taxon>
        <taxon>Viridiplantae</taxon>
        <taxon>Streptophyta</taxon>
        <taxon>Embryophyta</taxon>
        <taxon>Tracheophyta</taxon>
        <taxon>Spermatophyta</taxon>
        <taxon>Magnoliopsida</taxon>
        <taxon>eudicotyledons</taxon>
        <taxon>Gunneridae</taxon>
        <taxon>Pentapetalae</taxon>
        <taxon>asterids</taxon>
        <taxon>campanulids</taxon>
        <taxon>Asterales</taxon>
        <taxon>Asteraceae</taxon>
        <taxon>Asteroideae</taxon>
        <taxon>Anthemideae</taxon>
        <taxon>Artemisiinae</taxon>
        <taxon>Artemisia</taxon>
    </lineage>
</organism>
<dbReference type="Proteomes" id="UP000245207">
    <property type="component" value="Unassembled WGS sequence"/>
</dbReference>
<reference evidence="1 2" key="1">
    <citation type="journal article" date="2018" name="Mol. Plant">
        <title>The genome of Artemisia annua provides insight into the evolution of Asteraceae family and artemisinin biosynthesis.</title>
        <authorList>
            <person name="Shen Q."/>
            <person name="Zhang L."/>
            <person name="Liao Z."/>
            <person name="Wang S."/>
            <person name="Yan T."/>
            <person name="Shi P."/>
            <person name="Liu M."/>
            <person name="Fu X."/>
            <person name="Pan Q."/>
            <person name="Wang Y."/>
            <person name="Lv Z."/>
            <person name="Lu X."/>
            <person name="Zhang F."/>
            <person name="Jiang W."/>
            <person name="Ma Y."/>
            <person name="Chen M."/>
            <person name="Hao X."/>
            <person name="Li L."/>
            <person name="Tang Y."/>
            <person name="Lv G."/>
            <person name="Zhou Y."/>
            <person name="Sun X."/>
            <person name="Brodelius P.E."/>
            <person name="Rose J.K.C."/>
            <person name="Tang K."/>
        </authorList>
    </citation>
    <scope>NUCLEOTIDE SEQUENCE [LARGE SCALE GENOMIC DNA]</scope>
    <source>
        <strain evidence="2">cv. Huhao1</strain>
        <tissue evidence="1">Leaf</tissue>
    </source>
</reference>
<protein>
    <submittedName>
        <fullName evidence="1">Myb-like domain, Myb/SANT-like DNA-binding domain protein</fullName>
    </submittedName>
</protein>
<evidence type="ECO:0000313" key="1">
    <source>
        <dbReference type="EMBL" id="PWA89480.1"/>
    </source>
</evidence>
<dbReference type="PANTHER" id="PTHR45023">
    <property type="match status" value="1"/>
</dbReference>
<dbReference type="PANTHER" id="PTHR45023:SF13">
    <property type="entry name" value="PUTATIVE-RELATED"/>
    <property type="match status" value="1"/>
</dbReference>
<keyword evidence="1" id="KW-0238">DNA-binding</keyword>
<sequence>MACYCYFFRNELFMLETSDLFFLLQAYKIAKTKIPITRLDKIDTEAKIIRLLLLELDSDVDSSTAVTKSYEDVQVVKGKTNTKADKKPWTSAEEMALAKAWVHVSTCQKVRNEQGRDKFWGRILEHFEDCLKDTMQTHRSLNTKWQNMNAAMGVFNGIYIQQD</sequence>
<accession>A0A2U1PUP8</accession>
<dbReference type="GO" id="GO:0003677">
    <property type="term" value="F:DNA binding"/>
    <property type="evidence" value="ECO:0007669"/>
    <property type="project" value="UniProtKB-KW"/>
</dbReference>
<gene>
    <name evidence="1" type="ORF">CTI12_AA108170</name>
</gene>
<dbReference type="AlphaFoldDB" id="A0A2U1PUP8"/>
<proteinExistence type="predicted"/>
<evidence type="ECO:0000313" key="2">
    <source>
        <dbReference type="Proteomes" id="UP000245207"/>
    </source>
</evidence>
<keyword evidence="2" id="KW-1185">Reference proteome</keyword>
<dbReference type="EMBL" id="PKPP01000712">
    <property type="protein sequence ID" value="PWA89480.1"/>
    <property type="molecule type" value="Genomic_DNA"/>
</dbReference>